<dbReference type="EMBL" id="CP076448">
    <property type="protein sequence ID" value="QXM25745.1"/>
    <property type="molecule type" value="Genomic_DNA"/>
</dbReference>
<dbReference type="InterPro" id="IPR002575">
    <property type="entry name" value="Aminoglycoside_PTrfase"/>
</dbReference>
<proteinExistence type="predicted"/>
<gene>
    <name evidence="2" type="ORF">KO353_05940</name>
</gene>
<dbReference type="KEGG" id="elio:KO353_05940"/>
<reference evidence="2" key="1">
    <citation type="submission" date="2021-06" db="EMBL/GenBank/DDBJ databases">
        <title>Elioraea tepida, sp. nov., a moderately thermophilic aerobic anoxygenic phototrophic bacterium isolated from an alkaline siliceous hot spring mat community in Yellowstone National Park, WY, USA.</title>
        <authorList>
            <person name="Saini M.K."/>
            <person name="Yoshida S."/>
            <person name="Sebastian A."/>
            <person name="Hirose S."/>
            <person name="Hara E."/>
            <person name="Tamaki H."/>
            <person name="Soulier N.T."/>
            <person name="Albert I."/>
            <person name="Hanada S."/>
            <person name="Bryant D.A."/>
            <person name="Tank M."/>
        </authorList>
    </citation>
    <scope>NUCLEOTIDE SEQUENCE</scope>
    <source>
        <strain evidence="2">MS-P2</strain>
    </source>
</reference>
<sequence length="328" mass="35096">MSIGAFLAAHGYADARRTPLPGDASARRYERLSGGPRPALLMVCPQDADSIAPFVRVSRHLRALGLSAPEVYAADPVSGLALVEDLGEDTFSRLLAAGEDEAALYALAVDALAVLHRVPPPAWAPAWDAPAMAEAASATLLAWWWPAMFGTVPDRSVHDSFRQAVVATLAPFASDPPVLALRDFHVDNLLRLEGRRGEAACGLLDFQDAAAGHPAYDLASLLEDARRDLAPSLRASMRARYAAATGLGDIDRFDAAFAAHAAVRHTRVAALWTRLERRDGKSRYLAHAPRTWALLAAALAHPACAPLAAWFDAYIPPALRRAPEARAA</sequence>
<dbReference type="RefSeq" id="WP_218286797.1">
    <property type="nucleotide sequence ID" value="NZ_CP076448.1"/>
</dbReference>
<name>A0A975U3L4_9PROT</name>
<organism evidence="2 3">
    <name type="scientific">Elioraea tepida</name>
    <dbReference type="NCBI Taxonomy" id="2843330"/>
    <lineage>
        <taxon>Bacteria</taxon>
        <taxon>Pseudomonadati</taxon>
        <taxon>Pseudomonadota</taxon>
        <taxon>Alphaproteobacteria</taxon>
        <taxon>Acetobacterales</taxon>
        <taxon>Elioraeaceae</taxon>
        <taxon>Elioraea</taxon>
    </lineage>
</organism>
<evidence type="ECO:0000259" key="1">
    <source>
        <dbReference type="Pfam" id="PF01636"/>
    </source>
</evidence>
<dbReference type="Proteomes" id="UP000694001">
    <property type="component" value="Chromosome"/>
</dbReference>
<accession>A0A975U3L4</accession>
<evidence type="ECO:0000313" key="3">
    <source>
        <dbReference type="Proteomes" id="UP000694001"/>
    </source>
</evidence>
<protein>
    <submittedName>
        <fullName evidence="2">Phosphotransferase</fullName>
    </submittedName>
</protein>
<dbReference type="AlphaFoldDB" id="A0A975U3L4"/>
<dbReference type="Pfam" id="PF01636">
    <property type="entry name" value="APH"/>
    <property type="match status" value="1"/>
</dbReference>
<evidence type="ECO:0000313" key="2">
    <source>
        <dbReference type="EMBL" id="QXM25745.1"/>
    </source>
</evidence>
<feature type="domain" description="Aminoglycoside phosphotransferase" evidence="1">
    <location>
        <begin position="18"/>
        <end position="245"/>
    </location>
</feature>
<keyword evidence="3" id="KW-1185">Reference proteome</keyword>